<feature type="transmembrane region" description="Helical" evidence="6">
    <location>
        <begin position="40"/>
        <end position="58"/>
    </location>
</feature>
<evidence type="ECO:0000256" key="2">
    <source>
        <dbReference type="ARBA" id="ARBA00022475"/>
    </source>
</evidence>
<sequence length="274" mass="31124">MELAFDPVVIVLTLLACWLYVRALGIVARRNLHVPAGQQACWWIGIALLTVALNGPIDAYDDQLFSAHMAQHQLLGDLAAPFLLAGMRAPVLFFFLPRPALVLLARQRWLRRAFRFLRRPLVALPLYVLVVYAWHAGFLFEAAVREPVVHALQHESFFLANALLWWPVLEPAKRRMPGQLWKIGYIFAARMSTMFLGMMFVFARPILYAGVYGTAERPLGFSPRFDQQTAGGMMMTLDIVIMLAALIWFFWLASQQEDRDQAAAERSARARTAH</sequence>
<keyword evidence="4 6" id="KW-1133">Transmembrane helix</keyword>
<evidence type="ECO:0000256" key="1">
    <source>
        <dbReference type="ARBA" id="ARBA00004651"/>
    </source>
</evidence>
<feature type="transmembrane region" description="Helical" evidence="6">
    <location>
        <begin position="78"/>
        <end position="96"/>
    </location>
</feature>
<evidence type="ECO:0000256" key="5">
    <source>
        <dbReference type="ARBA" id="ARBA00023136"/>
    </source>
</evidence>
<dbReference type="Pfam" id="PF09678">
    <property type="entry name" value="Caa3_CtaG"/>
    <property type="match status" value="1"/>
</dbReference>
<protein>
    <submittedName>
        <fullName evidence="7">Putative copper resistance protein D</fullName>
    </submittedName>
</protein>
<dbReference type="Proteomes" id="UP000585272">
    <property type="component" value="Unassembled WGS sequence"/>
</dbReference>
<keyword evidence="2" id="KW-1003">Cell membrane</keyword>
<evidence type="ECO:0000313" key="7">
    <source>
        <dbReference type="EMBL" id="MBB4662456.1"/>
    </source>
</evidence>
<evidence type="ECO:0000256" key="6">
    <source>
        <dbReference type="SAM" id="Phobius"/>
    </source>
</evidence>
<dbReference type="RefSeq" id="WP_183341658.1">
    <property type="nucleotide sequence ID" value="NZ_JACHNU010000002.1"/>
</dbReference>
<dbReference type="EMBL" id="JACHNU010000002">
    <property type="protein sequence ID" value="MBB4662456.1"/>
    <property type="molecule type" value="Genomic_DNA"/>
</dbReference>
<comment type="caution">
    <text evidence="7">The sequence shown here is derived from an EMBL/GenBank/DDBJ whole genome shotgun (WGS) entry which is preliminary data.</text>
</comment>
<accession>A0A840IC96</accession>
<comment type="subcellular location">
    <subcellularLocation>
        <location evidence="1">Cell membrane</location>
        <topology evidence="1">Multi-pass membrane protein</topology>
    </subcellularLocation>
</comment>
<feature type="transmembrane region" description="Helical" evidence="6">
    <location>
        <begin position="116"/>
        <end position="135"/>
    </location>
</feature>
<evidence type="ECO:0000313" key="8">
    <source>
        <dbReference type="Proteomes" id="UP000585272"/>
    </source>
</evidence>
<name>A0A840IC96_9ACTN</name>
<feature type="transmembrane region" description="Helical" evidence="6">
    <location>
        <begin position="6"/>
        <end position="28"/>
    </location>
</feature>
<evidence type="ECO:0000256" key="3">
    <source>
        <dbReference type="ARBA" id="ARBA00022692"/>
    </source>
</evidence>
<dbReference type="AlphaFoldDB" id="A0A840IC96"/>
<feature type="transmembrane region" description="Helical" evidence="6">
    <location>
        <begin position="187"/>
        <end position="210"/>
    </location>
</feature>
<keyword evidence="5 6" id="KW-0472">Membrane</keyword>
<keyword evidence="3 6" id="KW-0812">Transmembrane</keyword>
<evidence type="ECO:0000256" key="4">
    <source>
        <dbReference type="ARBA" id="ARBA00022989"/>
    </source>
</evidence>
<feature type="transmembrane region" description="Helical" evidence="6">
    <location>
        <begin position="230"/>
        <end position="251"/>
    </location>
</feature>
<organism evidence="7 8">
    <name type="scientific">Conexibacter arvalis</name>
    <dbReference type="NCBI Taxonomy" id="912552"/>
    <lineage>
        <taxon>Bacteria</taxon>
        <taxon>Bacillati</taxon>
        <taxon>Actinomycetota</taxon>
        <taxon>Thermoleophilia</taxon>
        <taxon>Solirubrobacterales</taxon>
        <taxon>Conexibacteraceae</taxon>
        <taxon>Conexibacter</taxon>
    </lineage>
</organism>
<keyword evidence="8" id="KW-1185">Reference proteome</keyword>
<dbReference type="InterPro" id="IPR019108">
    <property type="entry name" value="Caa3_assmbl_CtaG-rel"/>
</dbReference>
<feature type="transmembrane region" description="Helical" evidence="6">
    <location>
        <begin position="147"/>
        <end position="166"/>
    </location>
</feature>
<reference evidence="7 8" key="1">
    <citation type="submission" date="2020-08" db="EMBL/GenBank/DDBJ databases">
        <title>Genomic Encyclopedia of Archaeal and Bacterial Type Strains, Phase II (KMG-II): from individual species to whole genera.</title>
        <authorList>
            <person name="Goeker M."/>
        </authorList>
    </citation>
    <scope>NUCLEOTIDE SEQUENCE [LARGE SCALE GENOMIC DNA]</scope>
    <source>
        <strain evidence="7 8">DSM 23288</strain>
    </source>
</reference>
<proteinExistence type="predicted"/>
<dbReference type="GO" id="GO:0005886">
    <property type="term" value="C:plasma membrane"/>
    <property type="evidence" value="ECO:0007669"/>
    <property type="project" value="UniProtKB-SubCell"/>
</dbReference>
<gene>
    <name evidence="7" type="ORF">BDZ31_002042</name>
</gene>